<organism evidence="1 2">
    <name type="scientific">Parthenolecanium corni</name>
    <dbReference type="NCBI Taxonomy" id="536013"/>
    <lineage>
        <taxon>Eukaryota</taxon>
        <taxon>Metazoa</taxon>
        <taxon>Ecdysozoa</taxon>
        <taxon>Arthropoda</taxon>
        <taxon>Hexapoda</taxon>
        <taxon>Insecta</taxon>
        <taxon>Pterygota</taxon>
        <taxon>Neoptera</taxon>
        <taxon>Paraneoptera</taxon>
        <taxon>Hemiptera</taxon>
        <taxon>Sternorrhyncha</taxon>
        <taxon>Coccoidea</taxon>
        <taxon>Coccidae</taxon>
        <taxon>Parthenolecanium</taxon>
    </lineage>
</organism>
<evidence type="ECO:0000313" key="2">
    <source>
        <dbReference type="Proteomes" id="UP001367676"/>
    </source>
</evidence>
<keyword evidence="2" id="KW-1185">Reference proteome</keyword>
<proteinExistence type="predicted"/>
<dbReference type="EMBL" id="JBBCAQ010000010">
    <property type="protein sequence ID" value="KAK7601393.1"/>
    <property type="molecule type" value="Genomic_DNA"/>
</dbReference>
<evidence type="ECO:0000313" key="1">
    <source>
        <dbReference type="EMBL" id="KAK7601393.1"/>
    </source>
</evidence>
<reference evidence="1 2" key="1">
    <citation type="submission" date="2024-03" db="EMBL/GenBank/DDBJ databases">
        <title>Adaptation during the transition from Ophiocordyceps entomopathogen to insect associate is accompanied by gene loss and intensified selection.</title>
        <authorList>
            <person name="Ward C.M."/>
            <person name="Onetto C.A."/>
            <person name="Borneman A.R."/>
        </authorList>
    </citation>
    <scope>NUCLEOTIDE SEQUENCE [LARGE SCALE GENOMIC DNA]</scope>
    <source>
        <strain evidence="1">AWRI1</strain>
        <tissue evidence="1">Single Adult Female</tissue>
    </source>
</reference>
<dbReference type="AlphaFoldDB" id="A0AAN9TNU7"/>
<sequence>MLIEQQNQQPVELIQLCPVSPKENFNPEDEAALVTVPHKDQVSLKSITPEIEATVEAVLYQEPLIPTTSHFNEDQYASPTKKTDEDTRISDIPEWHLGHELQAPSPFKNSLFWPNVNSKKTGKNKERVLPSTATSEEWLTFFKKKRTGKIGQTA</sequence>
<dbReference type="Proteomes" id="UP001367676">
    <property type="component" value="Unassembled WGS sequence"/>
</dbReference>
<comment type="caution">
    <text evidence="1">The sequence shown here is derived from an EMBL/GenBank/DDBJ whole genome shotgun (WGS) entry which is preliminary data.</text>
</comment>
<name>A0AAN9TNU7_9HEMI</name>
<accession>A0AAN9TNU7</accession>
<protein>
    <submittedName>
        <fullName evidence="1">Uncharacterized protein</fullName>
    </submittedName>
</protein>
<gene>
    <name evidence="1" type="ORF">V9T40_008834</name>
</gene>